<dbReference type="AlphaFoldDB" id="A0A2J6SDL6"/>
<evidence type="ECO:0000256" key="1">
    <source>
        <dbReference type="SAM" id="MobiDB-lite"/>
    </source>
</evidence>
<accession>A0A2J6SDL6</accession>
<keyword evidence="3" id="KW-1185">Reference proteome</keyword>
<proteinExistence type="predicted"/>
<dbReference type="EMBL" id="KZ613937">
    <property type="protein sequence ID" value="PMD48850.1"/>
    <property type="molecule type" value="Genomic_DNA"/>
</dbReference>
<sequence>MPYTPTKSSASKKQETMNDEETTPTNGTGIFIDPSLNPIDDDFKEVIVKLPAQFFGVCPNSLSMPGPCPLAHCRLQPLCEAFNDENGPGCQNRFCVFAHIYRSCTEELDGVGCSYMQIPETSAKRKAHFIKRAHPYGNSGITKKEWQMRVAIAELREAHKAQRY</sequence>
<organism evidence="2 3">
    <name type="scientific">Hyaloscypha variabilis (strain UAMH 11265 / GT02V1 / F)</name>
    <name type="common">Meliniomyces variabilis</name>
    <dbReference type="NCBI Taxonomy" id="1149755"/>
    <lineage>
        <taxon>Eukaryota</taxon>
        <taxon>Fungi</taxon>
        <taxon>Dikarya</taxon>
        <taxon>Ascomycota</taxon>
        <taxon>Pezizomycotina</taxon>
        <taxon>Leotiomycetes</taxon>
        <taxon>Helotiales</taxon>
        <taxon>Hyaloscyphaceae</taxon>
        <taxon>Hyaloscypha</taxon>
        <taxon>Hyaloscypha variabilis</taxon>
    </lineage>
</organism>
<evidence type="ECO:0000313" key="3">
    <source>
        <dbReference type="Proteomes" id="UP000235786"/>
    </source>
</evidence>
<name>A0A2J6SDL6_HYAVF</name>
<feature type="compositionally biased region" description="Polar residues" evidence="1">
    <location>
        <begin position="1"/>
        <end position="11"/>
    </location>
</feature>
<reference evidence="2 3" key="1">
    <citation type="submission" date="2016-04" db="EMBL/GenBank/DDBJ databases">
        <title>A degradative enzymes factory behind the ericoid mycorrhizal symbiosis.</title>
        <authorList>
            <consortium name="DOE Joint Genome Institute"/>
            <person name="Martino E."/>
            <person name="Morin E."/>
            <person name="Grelet G."/>
            <person name="Kuo A."/>
            <person name="Kohler A."/>
            <person name="Daghino S."/>
            <person name="Barry K."/>
            <person name="Choi C."/>
            <person name="Cichocki N."/>
            <person name="Clum A."/>
            <person name="Copeland A."/>
            <person name="Hainaut M."/>
            <person name="Haridas S."/>
            <person name="Labutti K."/>
            <person name="Lindquist E."/>
            <person name="Lipzen A."/>
            <person name="Khouja H.-R."/>
            <person name="Murat C."/>
            <person name="Ohm R."/>
            <person name="Olson A."/>
            <person name="Spatafora J."/>
            <person name="Veneault-Fourrey C."/>
            <person name="Henrissat B."/>
            <person name="Grigoriev I."/>
            <person name="Martin F."/>
            <person name="Perotto S."/>
        </authorList>
    </citation>
    <scope>NUCLEOTIDE SEQUENCE [LARGE SCALE GENOMIC DNA]</scope>
    <source>
        <strain evidence="2 3">F</strain>
    </source>
</reference>
<feature type="region of interest" description="Disordered" evidence="1">
    <location>
        <begin position="1"/>
        <end position="31"/>
    </location>
</feature>
<dbReference type="Proteomes" id="UP000235786">
    <property type="component" value="Unassembled WGS sequence"/>
</dbReference>
<dbReference type="OrthoDB" id="3515818at2759"/>
<gene>
    <name evidence="2" type="ORF">L207DRAFT_505873</name>
</gene>
<evidence type="ECO:0000313" key="2">
    <source>
        <dbReference type="EMBL" id="PMD48850.1"/>
    </source>
</evidence>
<protein>
    <submittedName>
        <fullName evidence="2">Uncharacterized protein</fullName>
    </submittedName>
</protein>